<organism evidence="1 2">
    <name type="scientific">Funneliformis geosporum</name>
    <dbReference type="NCBI Taxonomy" id="1117311"/>
    <lineage>
        <taxon>Eukaryota</taxon>
        <taxon>Fungi</taxon>
        <taxon>Fungi incertae sedis</taxon>
        <taxon>Mucoromycota</taxon>
        <taxon>Glomeromycotina</taxon>
        <taxon>Glomeromycetes</taxon>
        <taxon>Glomerales</taxon>
        <taxon>Glomeraceae</taxon>
        <taxon>Funneliformis</taxon>
    </lineage>
</organism>
<reference evidence="1" key="1">
    <citation type="submission" date="2022-08" db="EMBL/GenBank/DDBJ databases">
        <authorList>
            <person name="Kallberg Y."/>
            <person name="Tangrot J."/>
            <person name="Rosling A."/>
        </authorList>
    </citation>
    <scope>NUCLEOTIDE SEQUENCE</scope>
    <source>
        <strain evidence="1">Wild A</strain>
    </source>
</reference>
<feature type="non-terminal residue" evidence="1">
    <location>
        <position position="52"/>
    </location>
</feature>
<evidence type="ECO:0000313" key="2">
    <source>
        <dbReference type="Proteomes" id="UP001153678"/>
    </source>
</evidence>
<sequence length="52" mass="5982">NLINLCNEYCEEFENTLNTEYAAIWDGIATKINNIYPAQVTSRQCQVKWAAL</sequence>
<comment type="caution">
    <text evidence="1">The sequence shown here is derived from an EMBL/GenBank/DDBJ whole genome shotgun (WGS) entry which is preliminary data.</text>
</comment>
<accession>A0A9W4T9T5</accession>
<dbReference type="AlphaFoldDB" id="A0A9W4T9T5"/>
<proteinExistence type="predicted"/>
<protein>
    <submittedName>
        <fullName evidence="1">14098_t:CDS:1</fullName>
    </submittedName>
</protein>
<name>A0A9W4T9T5_9GLOM</name>
<keyword evidence="2" id="KW-1185">Reference proteome</keyword>
<dbReference type="EMBL" id="CAMKVN010015559">
    <property type="protein sequence ID" value="CAI2197080.1"/>
    <property type="molecule type" value="Genomic_DNA"/>
</dbReference>
<dbReference type="Proteomes" id="UP001153678">
    <property type="component" value="Unassembled WGS sequence"/>
</dbReference>
<feature type="non-terminal residue" evidence="1">
    <location>
        <position position="1"/>
    </location>
</feature>
<dbReference type="OrthoDB" id="676304at2759"/>
<gene>
    <name evidence="1" type="ORF">FWILDA_LOCUS17897</name>
</gene>
<evidence type="ECO:0000313" key="1">
    <source>
        <dbReference type="EMBL" id="CAI2197080.1"/>
    </source>
</evidence>